<protein>
    <submittedName>
        <fullName evidence="3">MerR family transcriptional regulator</fullName>
    </submittedName>
</protein>
<dbReference type="Pfam" id="PF13411">
    <property type="entry name" value="MerR_1"/>
    <property type="match status" value="1"/>
</dbReference>
<dbReference type="PANTHER" id="PTHR30204:SF98">
    <property type="entry name" value="HTH-TYPE TRANSCRIPTIONAL REGULATOR ADHR"/>
    <property type="match status" value="1"/>
</dbReference>
<dbReference type="CDD" id="cd04780">
    <property type="entry name" value="HTH_MerR-like_sg5"/>
    <property type="match status" value="1"/>
</dbReference>
<accession>A0ABV1KJE6</accession>
<dbReference type="RefSeq" id="WP_349301662.1">
    <property type="nucleotide sequence ID" value="NZ_JBEDNQ010000015.1"/>
</dbReference>
<dbReference type="PANTHER" id="PTHR30204">
    <property type="entry name" value="REDOX-CYCLING DRUG-SENSING TRANSCRIPTIONAL ACTIVATOR SOXR"/>
    <property type="match status" value="1"/>
</dbReference>
<organism evidence="3 4">
    <name type="scientific">Pseudonocardia nematodicida</name>
    <dbReference type="NCBI Taxonomy" id="1206997"/>
    <lineage>
        <taxon>Bacteria</taxon>
        <taxon>Bacillati</taxon>
        <taxon>Actinomycetota</taxon>
        <taxon>Actinomycetes</taxon>
        <taxon>Pseudonocardiales</taxon>
        <taxon>Pseudonocardiaceae</taxon>
        <taxon>Pseudonocardia</taxon>
    </lineage>
</organism>
<evidence type="ECO:0000259" key="2">
    <source>
        <dbReference type="PROSITE" id="PS50937"/>
    </source>
</evidence>
<evidence type="ECO:0000313" key="3">
    <source>
        <dbReference type="EMBL" id="MEQ3554592.1"/>
    </source>
</evidence>
<evidence type="ECO:0000313" key="4">
    <source>
        <dbReference type="Proteomes" id="UP001494902"/>
    </source>
</evidence>
<feature type="domain" description="HTH merR-type" evidence="2">
    <location>
        <begin position="1"/>
        <end position="70"/>
    </location>
</feature>
<evidence type="ECO:0000256" key="1">
    <source>
        <dbReference type="ARBA" id="ARBA00023125"/>
    </source>
</evidence>
<comment type="caution">
    <text evidence="3">The sequence shown here is derived from an EMBL/GenBank/DDBJ whole genome shotgun (WGS) entry which is preliminary data.</text>
</comment>
<dbReference type="InterPro" id="IPR047057">
    <property type="entry name" value="MerR_fam"/>
</dbReference>
<gene>
    <name evidence="3" type="ORF">WIS52_29335</name>
</gene>
<dbReference type="PROSITE" id="PS50937">
    <property type="entry name" value="HTH_MERR_2"/>
    <property type="match status" value="1"/>
</dbReference>
<dbReference type="EMBL" id="JBEDNQ010000015">
    <property type="protein sequence ID" value="MEQ3554592.1"/>
    <property type="molecule type" value="Genomic_DNA"/>
</dbReference>
<dbReference type="SMART" id="SM00422">
    <property type="entry name" value="HTH_MERR"/>
    <property type="match status" value="1"/>
</dbReference>
<dbReference type="Proteomes" id="UP001494902">
    <property type="component" value="Unassembled WGS sequence"/>
</dbReference>
<dbReference type="PRINTS" id="PR00040">
    <property type="entry name" value="HTHMERR"/>
</dbReference>
<keyword evidence="4" id="KW-1185">Reference proteome</keyword>
<dbReference type="Gene3D" id="1.10.1660.10">
    <property type="match status" value="1"/>
</dbReference>
<dbReference type="SUPFAM" id="SSF46955">
    <property type="entry name" value="Putative DNA-binding domain"/>
    <property type="match status" value="1"/>
</dbReference>
<dbReference type="InterPro" id="IPR000551">
    <property type="entry name" value="MerR-type_HTH_dom"/>
</dbReference>
<sequence>MRVSELSRASGVPVATIKYYLREELLHRGETTSPNQARYDTSHLQRLRLIRALVEVGGLPIAGVKDVLAAVDDPDVGVHAMLGRTVYAVTGAGDGGDDDAGEFADRAAKDLDAILARAGWQVSDRAPALDGARTVLARLHELGQCPGEDTLTLWAEAADRAAEGDMLAVGRSAGRADVAETALVGTVLGDALIAALRRIAQESHSARRFTAGS</sequence>
<keyword evidence="1" id="KW-0238">DNA-binding</keyword>
<proteinExistence type="predicted"/>
<dbReference type="InterPro" id="IPR009061">
    <property type="entry name" value="DNA-bd_dom_put_sf"/>
</dbReference>
<name>A0ABV1KJE6_9PSEU</name>
<reference evidence="3 4" key="1">
    <citation type="submission" date="2024-03" db="EMBL/GenBank/DDBJ databases">
        <title>Draft genome sequence of Pseudonocardia nematodicida JCM 31783.</title>
        <authorList>
            <person name="Butdee W."/>
            <person name="Duangmal K."/>
        </authorList>
    </citation>
    <scope>NUCLEOTIDE SEQUENCE [LARGE SCALE GENOMIC DNA]</scope>
    <source>
        <strain evidence="3 4">JCM 31783</strain>
    </source>
</reference>